<name>A0A8H7P4I2_9APHY</name>
<comment type="similarity">
    <text evidence="1">Belongs to the ustYa family.</text>
</comment>
<dbReference type="GO" id="GO:0043386">
    <property type="term" value="P:mycotoxin biosynthetic process"/>
    <property type="evidence" value="ECO:0007669"/>
    <property type="project" value="InterPro"/>
</dbReference>
<feature type="transmembrane region" description="Helical" evidence="2">
    <location>
        <begin position="29"/>
        <end position="50"/>
    </location>
</feature>
<evidence type="ECO:0000256" key="2">
    <source>
        <dbReference type="SAM" id="Phobius"/>
    </source>
</evidence>
<gene>
    <name evidence="3" type="ORF">IEO21_04275</name>
</gene>
<dbReference type="PANTHER" id="PTHR33365">
    <property type="entry name" value="YALI0B05434P"/>
    <property type="match status" value="1"/>
</dbReference>
<keyword evidence="2" id="KW-1133">Transmembrane helix</keyword>
<sequence>MDSLLGSEQHDRESHFANEPHRRQRWHTIFSSLEHVVVVICLVSIGFLLLRPPSEQQCARRLSAYCTFNSSVKHQSVYKGEPNPELDRAWAGLVLGSLTSISDEILQKLGKSGQPSLVKFLDGDGGGYMATMEVSHQLHCLVSFFRATFDRSRQFANSLRESATWRIDHCTEILRQQLMCTADVGLITYNWVKGYKQPFPDFNTWHKCRDLDKVWAWNDEHAVHVPWSRLTKVGNEVELEEVP</sequence>
<comment type="caution">
    <text evidence="3">The sequence shown here is derived from an EMBL/GenBank/DDBJ whole genome shotgun (WGS) entry which is preliminary data.</text>
</comment>
<evidence type="ECO:0008006" key="5">
    <source>
        <dbReference type="Google" id="ProtNLM"/>
    </source>
</evidence>
<dbReference type="AlphaFoldDB" id="A0A8H7P4I2"/>
<dbReference type="InterPro" id="IPR021765">
    <property type="entry name" value="UstYa-like"/>
</dbReference>
<protein>
    <recommendedName>
        <fullName evidence="5">Tat pathway signal sequence</fullName>
    </recommendedName>
</protein>
<accession>A0A8H7P4I2</accession>
<dbReference type="Pfam" id="PF11807">
    <property type="entry name" value="UstYa"/>
    <property type="match status" value="1"/>
</dbReference>
<evidence type="ECO:0000313" key="3">
    <source>
        <dbReference type="EMBL" id="KAF9816025.1"/>
    </source>
</evidence>
<keyword evidence="2" id="KW-0472">Membrane</keyword>
<reference evidence="3" key="2">
    <citation type="journal article" name="Front. Microbiol.">
        <title>Degradative Capacity of Two Strains of Rhodonia placenta: From Phenotype to Genotype.</title>
        <authorList>
            <person name="Kolle M."/>
            <person name="Horta M.A.C."/>
            <person name="Nowrousian M."/>
            <person name="Ohm R.A."/>
            <person name="Benz J.P."/>
            <person name="Pilgard A."/>
        </authorList>
    </citation>
    <scope>NUCLEOTIDE SEQUENCE</scope>
    <source>
        <strain evidence="3">FPRL280</strain>
    </source>
</reference>
<proteinExistence type="inferred from homology"/>
<keyword evidence="2" id="KW-0812">Transmembrane</keyword>
<dbReference type="PANTHER" id="PTHR33365:SF12">
    <property type="entry name" value="TAT PATHWAY SIGNAL SEQUENCE"/>
    <property type="match status" value="1"/>
</dbReference>
<dbReference type="Proteomes" id="UP000639403">
    <property type="component" value="Unassembled WGS sequence"/>
</dbReference>
<evidence type="ECO:0000313" key="4">
    <source>
        <dbReference type="Proteomes" id="UP000639403"/>
    </source>
</evidence>
<evidence type="ECO:0000256" key="1">
    <source>
        <dbReference type="ARBA" id="ARBA00035112"/>
    </source>
</evidence>
<dbReference type="EMBL" id="JADOXO010000061">
    <property type="protein sequence ID" value="KAF9816025.1"/>
    <property type="molecule type" value="Genomic_DNA"/>
</dbReference>
<reference evidence="3" key="1">
    <citation type="submission" date="2020-11" db="EMBL/GenBank/DDBJ databases">
        <authorList>
            <person name="Koelle M."/>
            <person name="Horta M.A.C."/>
            <person name="Nowrousian M."/>
            <person name="Ohm R.A."/>
            <person name="Benz P."/>
            <person name="Pilgard A."/>
        </authorList>
    </citation>
    <scope>NUCLEOTIDE SEQUENCE</scope>
    <source>
        <strain evidence="3">FPRL280</strain>
    </source>
</reference>
<organism evidence="3 4">
    <name type="scientific">Rhodonia placenta</name>
    <dbReference type="NCBI Taxonomy" id="104341"/>
    <lineage>
        <taxon>Eukaryota</taxon>
        <taxon>Fungi</taxon>
        <taxon>Dikarya</taxon>
        <taxon>Basidiomycota</taxon>
        <taxon>Agaricomycotina</taxon>
        <taxon>Agaricomycetes</taxon>
        <taxon>Polyporales</taxon>
        <taxon>Adustoporiaceae</taxon>
        <taxon>Rhodonia</taxon>
    </lineage>
</organism>